<dbReference type="Proteomes" id="UP000276133">
    <property type="component" value="Unassembled WGS sequence"/>
</dbReference>
<evidence type="ECO:0000313" key="4">
    <source>
        <dbReference type="Proteomes" id="UP000276133"/>
    </source>
</evidence>
<organism evidence="3 4">
    <name type="scientific">Brachionus plicatilis</name>
    <name type="common">Marine rotifer</name>
    <name type="synonym">Brachionus muelleri</name>
    <dbReference type="NCBI Taxonomy" id="10195"/>
    <lineage>
        <taxon>Eukaryota</taxon>
        <taxon>Metazoa</taxon>
        <taxon>Spiralia</taxon>
        <taxon>Gnathifera</taxon>
        <taxon>Rotifera</taxon>
        <taxon>Eurotatoria</taxon>
        <taxon>Monogononta</taxon>
        <taxon>Pseudotrocha</taxon>
        <taxon>Ploima</taxon>
        <taxon>Brachionidae</taxon>
        <taxon>Brachionus</taxon>
    </lineage>
</organism>
<name>A0A3M7Q6M7_BRAPC</name>
<gene>
    <name evidence="3" type="ORF">BpHYR1_046023</name>
</gene>
<keyword evidence="1" id="KW-0479">Metal-binding</keyword>
<evidence type="ECO:0000256" key="1">
    <source>
        <dbReference type="PROSITE-ProRule" id="PRU00325"/>
    </source>
</evidence>
<evidence type="ECO:0000313" key="3">
    <source>
        <dbReference type="EMBL" id="RNA07077.1"/>
    </source>
</evidence>
<accession>A0A3M7Q6M7</accession>
<evidence type="ECO:0000259" key="2">
    <source>
        <dbReference type="PROSITE" id="PS50966"/>
    </source>
</evidence>
<dbReference type="AlphaFoldDB" id="A0A3M7Q6M7"/>
<dbReference type="EMBL" id="REGN01007160">
    <property type="protein sequence ID" value="RNA07077.1"/>
    <property type="molecule type" value="Genomic_DNA"/>
</dbReference>
<comment type="caution">
    <text evidence="3">The sequence shown here is derived from an EMBL/GenBank/DDBJ whole genome shotgun (WGS) entry which is preliminary data.</text>
</comment>
<reference evidence="3 4" key="1">
    <citation type="journal article" date="2018" name="Sci. Rep.">
        <title>Genomic signatures of local adaptation to the degree of environmental predictability in rotifers.</title>
        <authorList>
            <person name="Franch-Gras L."/>
            <person name="Hahn C."/>
            <person name="Garcia-Roger E.M."/>
            <person name="Carmona M.J."/>
            <person name="Serra M."/>
            <person name="Gomez A."/>
        </authorList>
    </citation>
    <scope>NUCLEOTIDE SEQUENCE [LARGE SCALE GENOMIC DNA]</scope>
    <source>
        <strain evidence="3">HYR1</strain>
    </source>
</reference>
<keyword evidence="1" id="KW-0863">Zinc-finger</keyword>
<feature type="domain" description="SWIM-type" evidence="2">
    <location>
        <begin position="18"/>
        <end position="49"/>
    </location>
</feature>
<keyword evidence="4" id="KW-1185">Reference proteome</keyword>
<sequence length="110" mass="13095">MQLRKYLLFRVLNGQIKYSVSINPKYCTCPYFLEYGICKHFISLCRLLNLQFDENDREFVQLNYWILENISKKCLTVEHLKFRFQYFFPLLATATARLTCGDGLLGGHLW</sequence>
<dbReference type="InterPro" id="IPR007527">
    <property type="entry name" value="Znf_SWIM"/>
</dbReference>
<dbReference type="GO" id="GO:0008270">
    <property type="term" value="F:zinc ion binding"/>
    <property type="evidence" value="ECO:0007669"/>
    <property type="project" value="UniProtKB-KW"/>
</dbReference>
<dbReference type="PROSITE" id="PS50966">
    <property type="entry name" value="ZF_SWIM"/>
    <property type="match status" value="1"/>
</dbReference>
<dbReference type="Pfam" id="PF04434">
    <property type="entry name" value="SWIM"/>
    <property type="match status" value="1"/>
</dbReference>
<keyword evidence="1" id="KW-0862">Zinc</keyword>
<protein>
    <recommendedName>
        <fullName evidence="2">SWIM-type domain-containing protein</fullName>
    </recommendedName>
</protein>
<proteinExistence type="predicted"/>